<dbReference type="Pfam" id="PF01535">
    <property type="entry name" value="PPR"/>
    <property type="match status" value="1"/>
</dbReference>
<dbReference type="PANTHER" id="PTHR47942:SF63">
    <property type="entry name" value="PENTATRICOPEPTIDE REPEAT-CONTAINING PROTEIN"/>
    <property type="match status" value="1"/>
</dbReference>
<dbReference type="Gramene" id="GBG91681">
    <property type="protein sequence ID" value="GBG91681"/>
    <property type="gene ID" value="CBR_g53495"/>
</dbReference>
<sequence>MAAAAAMRAAMTAEGWGLGCVGSSSASSSCAARLRAELLAAAAASPGPAATSRAPISAPSSFSSFSFHISIGASARQRDRRLLADVVAIETVRGRQSDGATWHPLEHVADLAGRRAAALCGSGSRSRSTSRCRASQQELLCPDWKSRLARHLQGEDDTCHVFSLRRLAGGIGRRGELQRRRVRALPRAMAKVGTTDLRSPPPRRRRRRPHQQTTNLHLGMLEKSEEKRDWESMMREIEKGKSATKVLQARREKLSKGMLVGALMRFKQLRYWQLLPRDQSRGPTPFLSSISVCIVICRNNFGNGGELLLRFPSELSTGRMILSFVVPRLLESGLHPLCVALRKYLGGAILWTLWTLRNSAVRRAERLTPLKICEWMLAHSKQWEIIQQDFNTLISAYAKLGKWKEAEAALKKMNARGLSPTVGTYTALIDAYGRSGQATKGEDVLRSMEAEGLWPTAMTYQTLIQGYGRVGDTANAERVFREALGDDEVQADGDQTDANADRLTDEELSKQQHKEGERPTAWAQHAKQPVDAQFFNTMIDVYTKTGMKESALFLFRDMQRRKVMPDKVTYDTLINMYAKEGDHVKAEEVLREMQQAGFSPNTVTMTGLLSAYGKSGRVEEASGVFNELLQLKLRPTVRTWGALINACCQAGEWEQAEEVYRKMKASGCHPNLVVVSTLIKGYMKCGEIKKAEAFVENVKSMGLEPDAMLWTTLIGGYAKAGDVRKALSSLKLMEAAGFPADAATYNVVLAMYGDCQEYEAAAGVFEEMVARGFRPEEGAKRSLLRACKDEEQRQDAMLLLQDHGGVTFPQMPAQEKEEFLGRMWNEDQPGSLGQADGGEGGARSQSETVSVVEASDTWVLLAEEREEEDGSGLEVLSL</sequence>
<evidence type="ECO:0000256" key="3">
    <source>
        <dbReference type="SAM" id="MobiDB-lite"/>
    </source>
</evidence>
<feature type="repeat" description="PPR" evidence="2">
    <location>
        <begin position="741"/>
        <end position="775"/>
    </location>
</feature>
<dbReference type="OrthoDB" id="185373at2759"/>
<accession>A0A388MAS5</accession>
<dbReference type="Gene3D" id="1.25.40.10">
    <property type="entry name" value="Tetratricopeptide repeat domain"/>
    <property type="match status" value="3"/>
</dbReference>
<dbReference type="Pfam" id="PF12854">
    <property type="entry name" value="PPR_1"/>
    <property type="match status" value="1"/>
</dbReference>
<dbReference type="PROSITE" id="PS51375">
    <property type="entry name" value="PPR"/>
    <property type="match status" value="9"/>
</dbReference>
<evidence type="ECO:0000256" key="2">
    <source>
        <dbReference type="PROSITE-ProRule" id="PRU00708"/>
    </source>
</evidence>
<dbReference type="EMBL" id="BFEA01000934">
    <property type="protein sequence ID" value="GBG91681.1"/>
    <property type="molecule type" value="Genomic_DNA"/>
</dbReference>
<feature type="region of interest" description="Disordered" evidence="3">
    <location>
        <begin position="505"/>
        <end position="524"/>
    </location>
</feature>
<feature type="compositionally biased region" description="Basic residues" evidence="3">
    <location>
        <begin position="201"/>
        <end position="210"/>
    </location>
</feature>
<feature type="repeat" description="PPR" evidence="2">
    <location>
        <begin position="531"/>
        <end position="565"/>
    </location>
</feature>
<dbReference type="InterPro" id="IPR011990">
    <property type="entry name" value="TPR-like_helical_dom_sf"/>
</dbReference>
<feature type="repeat" description="PPR" evidence="2">
    <location>
        <begin position="566"/>
        <end position="600"/>
    </location>
</feature>
<feature type="compositionally biased region" description="Basic and acidic residues" evidence="3">
    <location>
        <begin position="505"/>
        <end position="518"/>
    </location>
</feature>
<feature type="region of interest" description="Disordered" evidence="3">
    <location>
        <begin position="825"/>
        <end position="849"/>
    </location>
</feature>
<dbReference type="NCBIfam" id="TIGR00756">
    <property type="entry name" value="PPR"/>
    <property type="match status" value="10"/>
</dbReference>
<feature type="repeat" description="PPR" evidence="2">
    <location>
        <begin position="386"/>
        <end position="420"/>
    </location>
</feature>
<name>A0A388MAS5_CHABU</name>
<proteinExistence type="predicted"/>
<dbReference type="SUPFAM" id="SSF81901">
    <property type="entry name" value="HCP-like"/>
    <property type="match status" value="1"/>
</dbReference>
<dbReference type="Proteomes" id="UP000265515">
    <property type="component" value="Unassembled WGS sequence"/>
</dbReference>
<dbReference type="STRING" id="69332.A0A388MAS5"/>
<organism evidence="4 5">
    <name type="scientific">Chara braunii</name>
    <name type="common">Braun's stonewort</name>
    <dbReference type="NCBI Taxonomy" id="69332"/>
    <lineage>
        <taxon>Eukaryota</taxon>
        <taxon>Viridiplantae</taxon>
        <taxon>Streptophyta</taxon>
        <taxon>Charophyceae</taxon>
        <taxon>Charales</taxon>
        <taxon>Characeae</taxon>
        <taxon>Chara</taxon>
    </lineage>
</organism>
<feature type="region of interest" description="Disordered" evidence="3">
    <location>
        <begin position="193"/>
        <end position="215"/>
    </location>
</feature>
<dbReference type="InterPro" id="IPR002885">
    <property type="entry name" value="PPR_rpt"/>
</dbReference>
<evidence type="ECO:0000313" key="4">
    <source>
        <dbReference type="EMBL" id="GBG91681.1"/>
    </source>
</evidence>
<evidence type="ECO:0000313" key="5">
    <source>
        <dbReference type="Proteomes" id="UP000265515"/>
    </source>
</evidence>
<dbReference type="AlphaFoldDB" id="A0A388MAS5"/>
<feature type="repeat" description="PPR" evidence="2">
    <location>
        <begin position="601"/>
        <end position="635"/>
    </location>
</feature>
<feature type="repeat" description="PPR" evidence="2">
    <location>
        <begin position="671"/>
        <end position="705"/>
    </location>
</feature>
<dbReference type="InterPro" id="IPR051222">
    <property type="entry name" value="PPR/CCM1_RNA-binding"/>
</dbReference>
<evidence type="ECO:0000256" key="1">
    <source>
        <dbReference type="ARBA" id="ARBA00022737"/>
    </source>
</evidence>
<protein>
    <recommendedName>
        <fullName evidence="6">Pentacotripeptide-repeat region of PRORP domain-containing protein</fullName>
    </recommendedName>
</protein>
<dbReference type="Pfam" id="PF13041">
    <property type="entry name" value="PPR_2"/>
    <property type="match status" value="4"/>
</dbReference>
<keyword evidence="1" id="KW-0677">Repeat</keyword>
<gene>
    <name evidence="4" type="ORF">CBR_g53495</name>
</gene>
<feature type="repeat" description="PPR" evidence="2">
    <location>
        <begin position="421"/>
        <end position="455"/>
    </location>
</feature>
<evidence type="ECO:0008006" key="6">
    <source>
        <dbReference type="Google" id="ProtNLM"/>
    </source>
</evidence>
<dbReference type="PANTHER" id="PTHR47942">
    <property type="entry name" value="TETRATRICOPEPTIDE REPEAT (TPR)-LIKE SUPERFAMILY PROTEIN-RELATED"/>
    <property type="match status" value="1"/>
</dbReference>
<feature type="repeat" description="PPR" evidence="2">
    <location>
        <begin position="636"/>
        <end position="670"/>
    </location>
</feature>
<keyword evidence="5" id="KW-1185">Reference proteome</keyword>
<feature type="repeat" description="PPR" evidence="2">
    <location>
        <begin position="706"/>
        <end position="740"/>
    </location>
</feature>
<reference evidence="4 5" key="1">
    <citation type="journal article" date="2018" name="Cell">
        <title>The Chara Genome: Secondary Complexity and Implications for Plant Terrestrialization.</title>
        <authorList>
            <person name="Nishiyama T."/>
            <person name="Sakayama H."/>
            <person name="Vries J.D."/>
            <person name="Buschmann H."/>
            <person name="Saint-Marcoux D."/>
            <person name="Ullrich K.K."/>
            <person name="Haas F.B."/>
            <person name="Vanderstraeten L."/>
            <person name="Becker D."/>
            <person name="Lang D."/>
            <person name="Vosolsobe S."/>
            <person name="Rombauts S."/>
            <person name="Wilhelmsson P.K.I."/>
            <person name="Janitza P."/>
            <person name="Kern R."/>
            <person name="Heyl A."/>
            <person name="Rumpler F."/>
            <person name="Villalobos L.I.A.C."/>
            <person name="Clay J.M."/>
            <person name="Skokan R."/>
            <person name="Toyoda A."/>
            <person name="Suzuki Y."/>
            <person name="Kagoshima H."/>
            <person name="Schijlen E."/>
            <person name="Tajeshwar N."/>
            <person name="Catarino B."/>
            <person name="Hetherington A.J."/>
            <person name="Saltykova A."/>
            <person name="Bonnot C."/>
            <person name="Breuninger H."/>
            <person name="Symeonidi A."/>
            <person name="Radhakrishnan G.V."/>
            <person name="Van Nieuwerburgh F."/>
            <person name="Deforce D."/>
            <person name="Chang C."/>
            <person name="Karol K.G."/>
            <person name="Hedrich R."/>
            <person name="Ulvskov P."/>
            <person name="Glockner G."/>
            <person name="Delwiche C.F."/>
            <person name="Petrasek J."/>
            <person name="Van de Peer Y."/>
            <person name="Friml J."/>
            <person name="Beilby M."/>
            <person name="Dolan L."/>
            <person name="Kohara Y."/>
            <person name="Sugano S."/>
            <person name="Fujiyama A."/>
            <person name="Delaux P.-M."/>
            <person name="Quint M."/>
            <person name="TheiBen G."/>
            <person name="Hagemann M."/>
            <person name="Harholt J."/>
            <person name="Dunand C."/>
            <person name="Zachgo S."/>
            <person name="Langdale J."/>
            <person name="Maumus F."/>
            <person name="Straeten D.V.D."/>
            <person name="Gould S.B."/>
            <person name="Rensing S.A."/>
        </authorList>
    </citation>
    <scope>NUCLEOTIDE SEQUENCE [LARGE SCALE GENOMIC DNA]</scope>
    <source>
        <strain evidence="4 5">S276</strain>
    </source>
</reference>
<comment type="caution">
    <text evidence="4">The sequence shown here is derived from an EMBL/GenBank/DDBJ whole genome shotgun (WGS) entry which is preliminary data.</text>
</comment>